<name>A0AA48HFB0_9FLAO</name>
<evidence type="ECO:0000313" key="6">
    <source>
        <dbReference type="EMBL" id="BDW93387.1"/>
    </source>
</evidence>
<keyword evidence="1" id="KW-0805">Transcription regulation</keyword>
<dbReference type="InterPro" id="IPR001647">
    <property type="entry name" value="HTH_TetR"/>
</dbReference>
<dbReference type="Gene3D" id="1.10.357.10">
    <property type="entry name" value="Tetracycline Repressor, domain 2"/>
    <property type="match status" value="1"/>
</dbReference>
<dbReference type="AlphaFoldDB" id="A0AA48HFB0"/>
<evidence type="ECO:0000256" key="3">
    <source>
        <dbReference type="ARBA" id="ARBA00023163"/>
    </source>
</evidence>
<dbReference type="Proteomes" id="UP001330184">
    <property type="component" value="Chromosome"/>
</dbReference>
<feature type="DNA-binding region" description="H-T-H motif" evidence="4">
    <location>
        <begin position="28"/>
        <end position="47"/>
    </location>
</feature>
<evidence type="ECO:0000256" key="4">
    <source>
        <dbReference type="PROSITE-ProRule" id="PRU00335"/>
    </source>
</evidence>
<accession>A0AA48HFB0</accession>
<dbReference type="InterPro" id="IPR009057">
    <property type="entry name" value="Homeodomain-like_sf"/>
</dbReference>
<dbReference type="PROSITE" id="PS50977">
    <property type="entry name" value="HTH_TETR_2"/>
    <property type="match status" value="1"/>
</dbReference>
<feature type="domain" description="HTH tetR-type" evidence="5">
    <location>
        <begin position="5"/>
        <end position="65"/>
    </location>
</feature>
<dbReference type="Pfam" id="PF00440">
    <property type="entry name" value="TetR_N"/>
    <property type="match status" value="1"/>
</dbReference>
<organism evidence="6 7">
    <name type="scientific">Flagellimonas marinaquae</name>
    <dbReference type="NCBI Taxonomy" id="254955"/>
    <lineage>
        <taxon>Bacteria</taxon>
        <taxon>Pseudomonadati</taxon>
        <taxon>Bacteroidota</taxon>
        <taxon>Flavobacteriia</taxon>
        <taxon>Flavobacteriales</taxon>
        <taxon>Flavobacteriaceae</taxon>
        <taxon>Flagellimonas</taxon>
    </lineage>
</organism>
<gene>
    <name evidence="6" type="ORF">MACH07_22190</name>
</gene>
<keyword evidence="2 4" id="KW-0238">DNA-binding</keyword>
<evidence type="ECO:0000313" key="7">
    <source>
        <dbReference type="Proteomes" id="UP001330184"/>
    </source>
</evidence>
<dbReference type="EMBL" id="AP027268">
    <property type="protein sequence ID" value="BDW93387.1"/>
    <property type="molecule type" value="Genomic_DNA"/>
</dbReference>
<dbReference type="InterPro" id="IPR036271">
    <property type="entry name" value="Tet_transcr_reg_TetR-rel_C_sf"/>
</dbReference>
<keyword evidence="3" id="KW-0804">Transcription</keyword>
<reference evidence="6 7" key="1">
    <citation type="submission" date="2023-01" db="EMBL/GenBank/DDBJ databases">
        <title>Complete genome sequence of Muricauda aquimarina strain IFOP_LL357.</title>
        <authorList>
            <person name="Gajardo G."/>
            <person name="Ueki S."/>
            <person name="Maruyama F."/>
        </authorList>
    </citation>
    <scope>NUCLEOTIDE SEQUENCE [LARGE SCALE GENOMIC DNA]</scope>
    <source>
        <strain evidence="6 7">IFOP_LL357</strain>
    </source>
</reference>
<protein>
    <submittedName>
        <fullName evidence="6">TetR family transcriptional regulator</fullName>
    </submittedName>
</protein>
<evidence type="ECO:0000256" key="1">
    <source>
        <dbReference type="ARBA" id="ARBA00023015"/>
    </source>
</evidence>
<dbReference type="PANTHER" id="PTHR47506:SF1">
    <property type="entry name" value="HTH-TYPE TRANSCRIPTIONAL REGULATOR YJDC"/>
    <property type="match status" value="1"/>
</dbReference>
<keyword evidence="7" id="KW-1185">Reference proteome</keyword>
<dbReference type="RefSeq" id="WP_338193828.1">
    <property type="nucleotide sequence ID" value="NZ_AP027268.1"/>
</dbReference>
<dbReference type="PANTHER" id="PTHR47506">
    <property type="entry name" value="TRANSCRIPTIONAL REGULATORY PROTEIN"/>
    <property type="match status" value="1"/>
</dbReference>
<dbReference type="GO" id="GO:0003677">
    <property type="term" value="F:DNA binding"/>
    <property type="evidence" value="ECO:0007669"/>
    <property type="project" value="UniProtKB-UniRule"/>
</dbReference>
<dbReference type="SUPFAM" id="SSF48498">
    <property type="entry name" value="Tetracyclin repressor-like, C-terminal domain"/>
    <property type="match status" value="1"/>
</dbReference>
<proteinExistence type="predicted"/>
<dbReference type="SUPFAM" id="SSF46689">
    <property type="entry name" value="Homeodomain-like"/>
    <property type="match status" value="1"/>
</dbReference>
<sequence length="186" mass="20889">MRPKKMEDKELIINLMSVLRKKGYEGSSLNQLADAAQLNKASLYHRFPGGKKEIADAALEFTYDWVKDHVYKLLIQRSIAPKERLNSVLKTIGEDLYKNGRDMCILRALSMDNSHEGLFGNKIKSSMSTWIDAFTVLGMDFGLSEKEATEKAVQVLVQIQGGLVVSEGLGSLEPFENVIQSLKNMY</sequence>
<evidence type="ECO:0000256" key="2">
    <source>
        <dbReference type="ARBA" id="ARBA00023125"/>
    </source>
</evidence>
<evidence type="ECO:0000259" key="5">
    <source>
        <dbReference type="PROSITE" id="PS50977"/>
    </source>
</evidence>